<evidence type="ECO:0000313" key="5">
    <source>
        <dbReference type="EnsemblMetazoa" id="XP_038060021.1"/>
    </source>
</evidence>
<dbReference type="EnsemblMetazoa" id="XM_038204093.1">
    <property type="protein sequence ID" value="XP_038060021.1"/>
    <property type="gene ID" value="LOC119731080"/>
</dbReference>
<proteinExistence type="predicted"/>
<evidence type="ECO:0000256" key="4">
    <source>
        <dbReference type="ARBA" id="ARBA00046271"/>
    </source>
</evidence>
<dbReference type="RefSeq" id="XP_038060021.1">
    <property type="nucleotide sequence ID" value="XM_038204093.1"/>
</dbReference>
<keyword evidence="3" id="KW-0576">Peroxisome</keyword>
<evidence type="ECO:0000256" key="1">
    <source>
        <dbReference type="ARBA" id="ARBA00022593"/>
    </source>
</evidence>
<accession>A0A914A9B1</accession>
<dbReference type="InterPro" id="IPR008733">
    <property type="entry name" value="PEX11"/>
</dbReference>
<protein>
    <recommendedName>
        <fullName evidence="7">Peroxisomal biogenesis factor 11</fullName>
    </recommendedName>
</protein>
<dbReference type="PANTHER" id="PTHR12652">
    <property type="entry name" value="PEROXISOMAL BIOGENESIS FACTOR 11"/>
    <property type="match status" value="1"/>
</dbReference>
<keyword evidence="1" id="KW-0962">Peroxisome biogenesis</keyword>
<name>A0A914A9B1_PATMI</name>
<comment type="subcellular location">
    <subcellularLocation>
        <location evidence="4">Peroxisome membrane</location>
    </subcellularLocation>
</comment>
<dbReference type="GeneID" id="119731080"/>
<dbReference type="GO" id="GO:0016559">
    <property type="term" value="P:peroxisome fission"/>
    <property type="evidence" value="ECO:0007669"/>
    <property type="project" value="InterPro"/>
</dbReference>
<dbReference type="GO" id="GO:0005778">
    <property type="term" value="C:peroxisomal membrane"/>
    <property type="evidence" value="ECO:0007669"/>
    <property type="project" value="UniProtKB-SubCell"/>
</dbReference>
<dbReference type="AlphaFoldDB" id="A0A914A9B1"/>
<dbReference type="Proteomes" id="UP000887568">
    <property type="component" value="Unplaced"/>
</dbReference>
<dbReference type="PANTHER" id="PTHR12652:SF50">
    <property type="entry name" value="PEROXIN 11"/>
    <property type="match status" value="1"/>
</dbReference>
<dbReference type="OrthoDB" id="411017at2759"/>
<evidence type="ECO:0008006" key="7">
    <source>
        <dbReference type="Google" id="ProtNLM"/>
    </source>
</evidence>
<evidence type="ECO:0000313" key="6">
    <source>
        <dbReference type="Proteomes" id="UP000887568"/>
    </source>
</evidence>
<dbReference type="OMA" id="AYHPTVA"/>
<organism evidence="5 6">
    <name type="scientific">Patiria miniata</name>
    <name type="common">Bat star</name>
    <name type="synonym">Asterina miniata</name>
    <dbReference type="NCBI Taxonomy" id="46514"/>
    <lineage>
        <taxon>Eukaryota</taxon>
        <taxon>Metazoa</taxon>
        <taxon>Echinodermata</taxon>
        <taxon>Eleutherozoa</taxon>
        <taxon>Asterozoa</taxon>
        <taxon>Asteroidea</taxon>
        <taxon>Valvatacea</taxon>
        <taxon>Valvatida</taxon>
        <taxon>Asterinidae</taxon>
        <taxon>Patiria</taxon>
    </lineage>
</organism>
<keyword evidence="2" id="KW-0472">Membrane</keyword>
<dbReference type="Pfam" id="PF05648">
    <property type="entry name" value="PEX11"/>
    <property type="match status" value="1"/>
</dbReference>
<keyword evidence="6" id="KW-1185">Reference proteome</keyword>
<reference evidence="5" key="1">
    <citation type="submission" date="2022-11" db="UniProtKB">
        <authorList>
            <consortium name="EnsemblMetazoa"/>
        </authorList>
    </citation>
    <scope>IDENTIFICATION</scope>
</reference>
<evidence type="ECO:0000256" key="3">
    <source>
        <dbReference type="ARBA" id="ARBA00023140"/>
    </source>
</evidence>
<sequence length="251" mass="28046">MSEEFVNKVIKLSSQTSGRDKFYRTFQYGSKFLWWCLEQGSADEDLIQKVKALERALSTSRKLLRIGKSIDLLTAALKTIHLKDTFLQVTITLSKLNQALYLLIDHALWAHRVGLVKANNERLTNLSARFWLATLILNLSRDLYELTNVINDAVDVHTKHQRSSTPNGDVPQTESNVRVNNNVAQLDLMVFCLQSNKPIVLDLVKNAADLFLPLSSLGYLAIPAGIQGLCGLTSSIIGLATVWDAKLKLQP</sequence>
<evidence type="ECO:0000256" key="2">
    <source>
        <dbReference type="ARBA" id="ARBA00023136"/>
    </source>
</evidence>